<keyword evidence="4 6" id="KW-1133">Transmembrane helix</keyword>
<feature type="transmembrane region" description="Helical" evidence="6">
    <location>
        <begin position="6"/>
        <end position="29"/>
    </location>
</feature>
<evidence type="ECO:0000256" key="4">
    <source>
        <dbReference type="ARBA" id="ARBA00022989"/>
    </source>
</evidence>
<dbReference type="AlphaFoldDB" id="A0AAR5PMW2"/>
<evidence type="ECO:0000256" key="5">
    <source>
        <dbReference type="ARBA" id="ARBA00023136"/>
    </source>
</evidence>
<dbReference type="InterPro" id="IPR026572">
    <property type="entry name" value="TMEM267"/>
</dbReference>
<evidence type="ECO:0000256" key="6">
    <source>
        <dbReference type="SAM" id="Phobius"/>
    </source>
</evidence>
<evidence type="ECO:0000313" key="8">
    <source>
        <dbReference type="Proteomes" id="UP000019118"/>
    </source>
</evidence>
<protein>
    <recommendedName>
        <fullName evidence="2">Transmembrane protein 267</fullName>
    </recommendedName>
</protein>
<dbReference type="EnsemblMetazoa" id="XM_019906809.1">
    <property type="protein sequence ID" value="XP_019762368.1"/>
    <property type="gene ID" value="LOC109539197"/>
</dbReference>
<feature type="transmembrane region" description="Helical" evidence="6">
    <location>
        <begin position="111"/>
        <end position="132"/>
    </location>
</feature>
<keyword evidence="5 6" id="KW-0472">Membrane</keyword>
<dbReference type="PANTHER" id="PTHR13628:SF1">
    <property type="entry name" value="TRANSMEMBRANE PROTEIN 267"/>
    <property type="match status" value="1"/>
</dbReference>
<evidence type="ECO:0000256" key="1">
    <source>
        <dbReference type="ARBA" id="ARBA00004141"/>
    </source>
</evidence>
<accession>A0AAR5PMW2</accession>
<evidence type="ECO:0000256" key="2">
    <source>
        <dbReference type="ARBA" id="ARBA00013977"/>
    </source>
</evidence>
<dbReference type="PANTHER" id="PTHR13628">
    <property type="entry name" value="TRANSMEMBRANE PROTEIN 267"/>
    <property type="match status" value="1"/>
</dbReference>
<dbReference type="Proteomes" id="UP000019118">
    <property type="component" value="Unassembled WGS sequence"/>
</dbReference>
<evidence type="ECO:0000256" key="3">
    <source>
        <dbReference type="ARBA" id="ARBA00022692"/>
    </source>
</evidence>
<reference evidence="8" key="1">
    <citation type="journal article" date="2013" name="Genome Biol.">
        <title>Draft genome of the mountain pine beetle, Dendroctonus ponderosae Hopkins, a major forest pest.</title>
        <authorList>
            <person name="Keeling C.I."/>
            <person name="Yuen M.M."/>
            <person name="Liao N.Y."/>
            <person name="Docking T.R."/>
            <person name="Chan S.K."/>
            <person name="Taylor G.A."/>
            <person name="Palmquist D.L."/>
            <person name="Jackman S.D."/>
            <person name="Nguyen A."/>
            <person name="Li M."/>
            <person name="Henderson H."/>
            <person name="Janes J.K."/>
            <person name="Zhao Y."/>
            <person name="Pandoh P."/>
            <person name="Moore R."/>
            <person name="Sperling F.A."/>
            <person name="Huber D.P."/>
            <person name="Birol I."/>
            <person name="Jones S.J."/>
            <person name="Bohlmann J."/>
        </authorList>
    </citation>
    <scope>NUCLEOTIDE SEQUENCE</scope>
</reference>
<feature type="transmembrane region" description="Helical" evidence="6">
    <location>
        <begin position="172"/>
        <end position="191"/>
    </location>
</feature>
<proteinExistence type="predicted"/>
<keyword evidence="8" id="KW-1185">Reference proteome</keyword>
<organism evidence="7 8">
    <name type="scientific">Dendroctonus ponderosae</name>
    <name type="common">Mountain pine beetle</name>
    <dbReference type="NCBI Taxonomy" id="77166"/>
    <lineage>
        <taxon>Eukaryota</taxon>
        <taxon>Metazoa</taxon>
        <taxon>Ecdysozoa</taxon>
        <taxon>Arthropoda</taxon>
        <taxon>Hexapoda</taxon>
        <taxon>Insecta</taxon>
        <taxon>Pterygota</taxon>
        <taxon>Neoptera</taxon>
        <taxon>Endopterygota</taxon>
        <taxon>Coleoptera</taxon>
        <taxon>Polyphaga</taxon>
        <taxon>Cucujiformia</taxon>
        <taxon>Curculionidae</taxon>
        <taxon>Scolytinae</taxon>
        <taxon>Dendroctonus</taxon>
    </lineage>
</organism>
<reference evidence="7" key="2">
    <citation type="submission" date="2024-08" db="UniProtKB">
        <authorList>
            <consortium name="EnsemblMetazoa"/>
        </authorList>
    </citation>
    <scope>IDENTIFICATION</scope>
</reference>
<comment type="subcellular location">
    <subcellularLocation>
        <location evidence="1">Membrane</location>
        <topology evidence="1">Multi-pass membrane protein</topology>
    </subcellularLocation>
</comment>
<evidence type="ECO:0000313" key="7">
    <source>
        <dbReference type="EnsemblMetazoa" id="XP_019762368.1"/>
    </source>
</evidence>
<name>A0AAR5PMW2_DENPD</name>
<dbReference type="GO" id="GO:0016020">
    <property type="term" value="C:membrane"/>
    <property type="evidence" value="ECO:0007669"/>
    <property type="project" value="UniProtKB-SubCell"/>
</dbReference>
<sequence length="211" mass="23341">MVLYRVLLNVNVLLTVSVSVAAVLGDYLITICNSPLGKALCDNITHALIGGLAWTICYLNRAKTLEESDQRHGALEVLACTFLSSVIDLDHFIAARSTLLKNATALMQRPFLHCSTTPLVLFLVLLLVSQTWKVPAFKQGALIGLTAFATHHIRDAARRGLWLYPFGSTAPIPYWLYIALCALVPYVVIFLDKSLKQQQRVMTNDGYSHVV</sequence>
<dbReference type="KEGG" id="dpa:109539197"/>
<dbReference type="GeneID" id="109539197"/>
<keyword evidence="3 6" id="KW-0812">Transmembrane</keyword>